<protein>
    <submittedName>
        <fullName evidence="2">Uncharacterized protein</fullName>
    </submittedName>
</protein>
<proteinExistence type="predicted"/>
<dbReference type="EMBL" id="AGNL01001000">
    <property type="protein sequence ID" value="EJK77344.1"/>
    <property type="molecule type" value="Genomic_DNA"/>
</dbReference>
<dbReference type="eggNOG" id="ENOG502T19X">
    <property type="taxonomic scope" value="Eukaryota"/>
</dbReference>
<dbReference type="OrthoDB" id="48263at2759"/>
<keyword evidence="3" id="KW-1185">Reference proteome</keyword>
<feature type="region of interest" description="Disordered" evidence="1">
    <location>
        <begin position="23"/>
        <end position="42"/>
    </location>
</feature>
<sequence>MWGNNMMSVCRRPIFGRHITRFLGSSSRGGDEKEGDEPGDDQHYFHIAPSGDWWTGPSIFAAKHLQSDYVKSIKVPADFDPELVLGDDRADPSAGLKLLYKIYDDGELPSHLVEKGRKRNDRKRAG</sequence>
<name>K0TJL0_THAOC</name>
<reference evidence="2 3" key="1">
    <citation type="journal article" date="2012" name="Genome Biol.">
        <title>Genome and low-iron response of an oceanic diatom adapted to chronic iron limitation.</title>
        <authorList>
            <person name="Lommer M."/>
            <person name="Specht M."/>
            <person name="Roy A.S."/>
            <person name="Kraemer L."/>
            <person name="Andreson R."/>
            <person name="Gutowska M.A."/>
            <person name="Wolf J."/>
            <person name="Bergner S.V."/>
            <person name="Schilhabel M.B."/>
            <person name="Klostermeier U.C."/>
            <person name="Beiko R.G."/>
            <person name="Rosenstiel P."/>
            <person name="Hippler M."/>
            <person name="Laroche J."/>
        </authorList>
    </citation>
    <scope>NUCLEOTIDE SEQUENCE [LARGE SCALE GENOMIC DNA]</scope>
    <source>
        <strain evidence="2 3">CCMP1005</strain>
    </source>
</reference>
<comment type="caution">
    <text evidence="2">The sequence shown here is derived from an EMBL/GenBank/DDBJ whole genome shotgun (WGS) entry which is preliminary data.</text>
</comment>
<accession>K0TJL0</accession>
<evidence type="ECO:0000313" key="3">
    <source>
        <dbReference type="Proteomes" id="UP000266841"/>
    </source>
</evidence>
<evidence type="ECO:0000256" key="1">
    <source>
        <dbReference type="SAM" id="MobiDB-lite"/>
    </source>
</evidence>
<organism evidence="2 3">
    <name type="scientific">Thalassiosira oceanica</name>
    <name type="common">Marine diatom</name>
    <dbReference type="NCBI Taxonomy" id="159749"/>
    <lineage>
        <taxon>Eukaryota</taxon>
        <taxon>Sar</taxon>
        <taxon>Stramenopiles</taxon>
        <taxon>Ochrophyta</taxon>
        <taxon>Bacillariophyta</taxon>
        <taxon>Coscinodiscophyceae</taxon>
        <taxon>Thalassiosirophycidae</taxon>
        <taxon>Thalassiosirales</taxon>
        <taxon>Thalassiosiraceae</taxon>
        <taxon>Thalassiosira</taxon>
    </lineage>
</organism>
<dbReference type="AlphaFoldDB" id="K0TJL0"/>
<dbReference type="OMA" id="AMAHEIY"/>
<evidence type="ECO:0000313" key="2">
    <source>
        <dbReference type="EMBL" id="EJK77344.1"/>
    </source>
</evidence>
<dbReference type="Proteomes" id="UP000266841">
    <property type="component" value="Unassembled WGS sequence"/>
</dbReference>
<gene>
    <name evidence="2" type="ORF">THAOC_00830</name>
</gene>